<reference evidence="13" key="1">
    <citation type="journal article" date="2019" name="Int. J. Syst. Evol. Microbiol.">
        <title>The Global Catalogue of Microorganisms (GCM) 10K type strain sequencing project: providing services to taxonomists for standard genome sequencing and annotation.</title>
        <authorList>
            <consortium name="The Broad Institute Genomics Platform"/>
            <consortium name="The Broad Institute Genome Sequencing Center for Infectious Disease"/>
            <person name="Wu L."/>
            <person name="Ma J."/>
        </authorList>
    </citation>
    <scope>NUCLEOTIDE SEQUENCE [LARGE SCALE GENOMIC DNA]</scope>
    <source>
        <strain evidence="13">CGMCC 1.14993</strain>
    </source>
</reference>
<dbReference type="Proteomes" id="UP000626244">
    <property type="component" value="Unassembled WGS sequence"/>
</dbReference>
<dbReference type="SUPFAM" id="SSF53182">
    <property type="entry name" value="Pyrrolidone carboxyl peptidase (pyroglutamate aminopeptidase)"/>
    <property type="match status" value="1"/>
</dbReference>
<dbReference type="PRINTS" id="PR00706">
    <property type="entry name" value="PYROGLUPTASE"/>
</dbReference>
<evidence type="ECO:0000256" key="7">
    <source>
        <dbReference type="ARBA" id="ARBA00022801"/>
    </source>
</evidence>
<dbReference type="Gene3D" id="3.40.630.20">
    <property type="entry name" value="Peptidase C15, pyroglutamyl peptidase I-like"/>
    <property type="match status" value="1"/>
</dbReference>
<dbReference type="GO" id="GO:0006508">
    <property type="term" value="P:proteolysis"/>
    <property type="evidence" value="ECO:0007669"/>
    <property type="project" value="UniProtKB-KW"/>
</dbReference>
<evidence type="ECO:0000256" key="1">
    <source>
        <dbReference type="ARBA" id="ARBA00001770"/>
    </source>
</evidence>
<dbReference type="EC" id="3.4.19.3" evidence="9"/>
<dbReference type="InterPro" id="IPR033694">
    <property type="entry name" value="PGPEP1_Cys_AS"/>
</dbReference>
<comment type="catalytic activity">
    <reaction evidence="1 9 10">
        <text>Release of an N-terminal pyroglutamyl group from a polypeptide, the second amino acid generally not being Pro.</text>
        <dbReference type="EC" id="3.4.19.3"/>
    </reaction>
</comment>
<proteinExistence type="inferred from homology"/>
<protein>
    <recommendedName>
        <fullName evidence="9">Pyrrolidone-carboxylate peptidase</fullName>
        <ecNumber evidence="9">3.4.19.3</ecNumber>
    </recommendedName>
    <alternativeName>
        <fullName evidence="9">5-oxoprolyl-peptidase</fullName>
    </alternativeName>
    <alternativeName>
        <fullName evidence="9">Pyroglutamyl-peptidase I</fullName>
        <shortName evidence="9">PGP-I</shortName>
        <shortName evidence="9">Pyrase</shortName>
    </alternativeName>
</protein>
<keyword evidence="6 9" id="KW-0645">Protease</keyword>
<name>A0A8J3AMW1_9BACI</name>
<dbReference type="OrthoDB" id="9779738at2"/>
<dbReference type="Pfam" id="PF01470">
    <property type="entry name" value="Peptidase_C15"/>
    <property type="match status" value="1"/>
</dbReference>
<evidence type="ECO:0000256" key="3">
    <source>
        <dbReference type="ARBA" id="ARBA00004496"/>
    </source>
</evidence>
<dbReference type="PANTHER" id="PTHR23402">
    <property type="entry name" value="PROTEASE FAMILY C15 PYROGLUTAMYL-PEPTIDASE I-RELATED"/>
    <property type="match status" value="1"/>
</dbReference>
<evidence type="ECO:0000256" key="10">
    <source>
        <dbReference type="PROSITE-ProRule" id="PRU10076"/>
    </source>
</evidence>
<dbReference type="GO" id="GO:0005829">
    <property type="term" value="C:cytosol"/>
    <property type="evidence" value="ECO:0007669"/>
    <property type="project" value="InterPro"/>
</dbReference>
<keyword evidence="5 9" id="KW-0963">Cytoplasm</keyword>
<feature type="active site" evidence="9">
    <location>
        <position position="166"/>
    </location>
</feature>
<comment type="function">
    <text evidence="2 9">Removes 5-oxoproline from various penultimate amino acid residues except L-proline.</text>
</comment>
<evidence type="ECO:0000256" key="8">
    <source>
        <dbReference type="ARBA" id="ARBA00022807"/>
    </source>
</evidence>
<evidence type="ECO:0000256" key="11">
    <source>
        <dbReference type="PROSITE-ProRule" id="PRU10077"/>
    </source>
</evidence>
<comment type="subunit">
    <text evidence="9">Homotetramer.</text>
</comment>
<comment type="similarity">
    <text evidence="4 9">Belongs to the peptidase C15 family.</text>
</comment>
<feature type="active site" evidence="9 11">
    <location>
        <position position="142"/>
    </location>
</feature>
<evidence type="ECO:0000256" key="5">
    <source>
        <dbReference type="ARBA" id="ARBA00022490"/>
    </source>
</evidence>
<dbReference type="NCBIfam" id="NF009676">
    <property type="entry name" value="PRK13197.1"/>
    <property type="match status" value="1"/>
</dbReference>
<accession>A0A8J3AMW1</accession>
<dbReference type="HAMAP" id="MF_00417">
    <property type="entry name" value="Pyrrolid_peptidase"/>
    <property type="match status" value="1"/>
</dbReference>
<evidence type="ECO:0000313" key="13">
    <source>
        <dbReference type="Proteomes" id="UP000626244"/>
    </source>
</evidence>
<dbReference type="InterPro" id="IPR036440">
    <property type="entry name" value="Peptidase_C15-like_sf"/>
</dbReference>
<gene>
    <name evidence="9 12" type="primary">pcp</name>
    <name evidence="12" type="ORF">GCM10007380_17040</name>
</gene>
<dbReference type="InterPro" id="IPR000816">
    <property type="entry name" value="Peptidase_C15"/>
</dbReference>
<dbReference type="PROSITE" id="PS01334">
    <property type="entry name" value="PYRASE_CYS"/>
    <property type="match status" value="1"/>
</dbReference>
<dbReference type="InterPro" id="IPR016125">
    <property type="entry name" value="Peptidase_C15-like"/>
</dbReference>
<evidence type="ECO:0000256" key="4">
    <source>
        <dbReference type="ARBA" id="ARBA00006641"/>
    </source>
</evidence>
<dbReference type="PIRSF" id="PIRSF015592">
    <property type="entry name" value="Prld-crbxl_pptds"/>
    <property type="match status" value="1"/>
</dbReference>
<dbReference type="InterPro" id="IPR029762">
    <property type="entry name" value="PGP-I_bact-type"/>
</dbReference>
<comment type="caution">
    <text evidence="12">The sequence shown here is derived from an EMBL/GenBank/DDBJ whole genome shotgun (WGS) entry which is preliminary data.</text>
</comment>
<evidence type="ECO:0000313" key="12">
    <source>
        <dbReference type="EMBL" id="GGI13263.1"/>
    </source>
</evidence>
<dbReference type="AlphaFoldDB" id="A0A8J3AMW1"/>
<dbReference type="EMBL" id="BMHB01000001">
    <property type="protein sequence ID" value="GGI13263.1"/>
    <property type="molecule type" value="Genomic_DNA"/>
</dbReference>
<evidence type="ECO:0000256" key="6">
    <source>
        <dbReference type="ARBA" id="ARBA00022670"/>
    </source>
</evidence>
<evidence type="ECO:0000256" key="9">
    <source>
        <dbReference type="HAMAP-Rule" id="MF_00417"/>
    </source>
</evidence>
<keyword evidence="7 9" id="KW-0378">Hydrolase</keyword>
<evidence type="ECO:0000256" key="2">
    <source>
        <dbReference type="ARBA" id="ARBA00002280"/>
    </source>
</evidence>
<dbReference type="PANTHER" id="PTHR23402:SF1">
    <property type="entry name" value="PYROGLUTAMYL-PEPTIDASE I"/>
    <property type="match status" value="1"/>
</dbReference>
<dbReference type="PROSITE" id="PS01333">
    <property type="entry name" value="PYRASE_GLU"/>
    <property type="match status" value="1"/>
</dbReference>
<sequence>MKTLLLTGFEPFLNFPINPTEDIVKELDGQSIGQYKIIGKILPVDFQSAGDLLIKFYHEINPNAVVSLGLAGGRFKVTPERIAINCNDGAADNQGNKFIGKKIDEEGPDGLFSTLPVQAIVDHLNENKFPAEVSNSAGTYLCNNVMYQMLNELKNKEISIPSGFIHIPASHELAVLQKNLPSWSQSDLVNAIKLALKVINTNEEN</sequence>
<keyword evidence="8 9" id="KW-0788">Thiol protease</keyword>
<dbReference type="InterPro" id="IPR033693">
    <property type="entry name" value="PGPEP1_Glu_AS"/>
</dbReference>
<dbReference type="CDD" id="cd00501">
    <property type="entry name" value="Peptidase_C15"/>
    <property type="match status" value="1"/>
</dbReference>
<organism evidence="12 13">
    <name type="scientific">Gottfriedia solisilvae</name>
    <dbReference type="NCBI Taxonomy" id="1516104"/>
    <lineage>
        <taxon>Bacteria</taxon>
        <taxon>Bacillati</taxon>
        <taxon>Bacillota</taxon>
        <taxon>Bacilli</taxon>
        <taxon>Bacillales</taxon>
        <taxon>Bacillaceae</taxon>
        <taxon>Gottfriedia</taxon>
    </lineage>
</organism>
<dbReference type="RefSeq" id="WP_087998099.1">
    <property type="nucleotide sequence ID" value="NZ_BMHB01000001.1"/>
</dbReference>
<feature type="active site" evidence="9 10">
    <location>
        <position position="80"/>
    </location>
</feature>
<comment type="subcellular location">
    <subcellularLocation>
        <location evidence="3 9">Cytoplasm</location>
    </subcellularLocation>
</comment>
<dbReference type="GO" id="GO:0016920">
    <property type="term" value="F:pyroglutamyl-peptidase activity"/>
    <property type="evidence" value="ECO:0007669"/>
    <property type="project" value="UniProtKB-UniRule"/>
</dbReference>
<keyword evidence="13" id="KW-1185">Reference proteome</keyword>